<dbReference type="RefSeq" id="WP_171412700.1">
    <property type="nucleotide sequence ID" value="NZ_JABFJW010000024.1"/>
</dbReference>
<protein>
    <submittedName>
        <fullName evidence="2">Uncharacterized protein</fullName>
    </submittedName>
</protein>
<feature type="transmembrane region" description="Helical" evidence="1">
    <location>
        <begin position="28"/>
        <end position="48"/>
    </location>
</feature>
<keyword evidence="1" id="KW-0472">Membrane</keyword>
<dbReference type="AlphaFoldDB" id="A0A7Y4JPE1"/>
<comment type="caution">
    <text evidence="2">The sequence shown here is derived from an EMBL/GenBank/DDBJ whole genome shotgun (WGS) entry which is preliminary data.</text>
</comment>
<dbReference type="Proteomes" id="UP000528460">
    <property type="component" value="Unassembled WGS sequence"/>
</dbReference>
<keyword evidence="1" id="KW-1133">Transmembrane helix</keyword>
<proteinExistence type="predicted"/>
<evidence type="ECO:0000256" key="1">
    <source>
        <dbReference type="SAM" id="Phobius"/>
    </source>
</evidence>
<reference evidence="2 3" key="1">
    <citation type="submission" date="2020-05" db="EMBL/GenBank/DDBJ databases">
        <authorList>
            <person name="Whitworth D."/>
        </authorList>
    </citation>
    <scope>NUCLEOTIDE SEQUENCE [LARGE SCALE GENOMIC DNA]</scope>
    <source>
        <strain evidence="2 3">CA046A</strain>
    </source>
</reference>
<evidence type="ECO:0000313" key="2">
    <source>
        <dbReference type="EMBL" id="NOK08448.1"/>
    </source>
</evidence>
<organism evidence="2 3">
    <name type="scientific">Corallococcus exercitus</name>
    <dbReference type="NCBI Taxonomy" id="2316736"/>
    <lineage>
        <taxon>Bacteria</taxon>
        <taxon>Pseudomonadati</taxon>
        <taxon>Myxococcota</taxon>
        <taxon>Myxococcia</taxon>
        <taxon>Myxococcales</taxon>
        <taxon>Cystobacterineae</taxon>
        <taxon>Myxococcaceae</taxon>
        <taxon>Corallococcus</taxon>
    </lineage>
</organism>
<accession>A0A7Y4JPE1</accession>
<name>A0A7Y4JPE1_9BACT</name>
<gene>
    <name evidence="2" type="ORF">HNS30_05270</name>
</gene>
<evidence type="ECO:0000313" key="3">
    <source>
        <dbReference type="Proteomes" id="UP000528460"/>
    </source>
</evidence>
<sequence length="65" mass="7008">MRDFGRMLAVGVLLPAMPAWVSDMSRLFVLLPLVYLWALVAGLIGQAVRKPLAQLAVFNAALPTG</sequence>
<keyword evidence="1" id="KW-0812">Transmembrane</keyword>
<dbReference type="EMBL" id="JABFJW010000024">
    <property type="protein sequence ID" value="NOK08448.1"/>
    <property type="molecule type" value="Genomic_DNA"/>
</dbReference>